<proteinExistence type="predicted"/>
<dbReference type="Gene3D" id="3.40.50.300">
    <property type="entry name" value="P-loop containing nucleotide triphosphate hydrolases"/>
    <property type="match status" value="1"/>
</dbReference>
<evidence type="ECO:0008006" key="3">
    <source>
        <dbReference type="Google" id="ProtNLM"/>
    </source>
</evidence>
<dbReference type="EMBL" id="OZ075118">
    <property type="protein sequence ID" value="CAL5091876.1"/>
    <property type="molecule type" value="Genomic_DNA"/>
</dbReference>
<dbReference type="Proteomes" id="UP001497457">
    <property type="component" value="Chromosome 8b"/>
</dbReference>
<keyword evidence="2" id="KW-1185">Reference proteome</keyword>
<accession>A0ABC9GDT7</accession>
<sequence length="496" mass="57455">MEIFLSAVLGDLTSRSINFIINKFSKLTAHTMEENLQGAVIRAQVIVDEAMGRPITNQAMLLQLNMLREAMYRGHYVLDTFRCQPYNEEDAKDQSVSRYSSLSIVNCTKYLCCTSRGARSLKELQETLTNLSSMILDVNELILFLTSCPHLYREPYSMHLQLANCMFGRQMEAHLVINFLLHVQPHSAEELEILPIVGPSYVGKSTLVTHVCKDERVRAHFSEILFFHIQGFKDDELAAFRDEYELKHQNRVFESNFEGRLLVIIELIGDLNEEAWNMLYSASKRCAPRGSKIIVITSRFDNIVKFGTTQALTLKYLSHEAYWYFFKTLTFGSMDPQMHPRLTHLAMEIAKMVRRRCHLGANIIANLLKDNFDIQLWFEFLAFLRRSYHKLLSRFGEHPSDLPNQKRPILFWRMATSSEDIVVYNGCQHPSEGEVPKIKFQDVLCGSVKTHGKFEVLAWRSRIPPYYSYIYSCEMEGLKGRPMKRKRSMKNGVAHF</sequence>
<dbReference type="PANTHER" id="PTHR33377:SF92">
    <property type="entry name" value="NB-ARC DOMAIN-CONTAINING PROTEIN"/>
    <property type="match status" value="1"/>
</dbReference>
<organism evidence="1 2">
    <name type="scientific">Urochloa decumbens</name>
    <dbReference type="NCBI Taxonomy" id="240449"/>
    <lineage>
        <taxon>Eukaryota</taxon>
        <taxon>Viridiplantae</taxon>
        <taxon>Streptophyta</taxon>
        <taxon>Embryophyta</taxon>
        <taxon>Tracheophyta</taxon>
        <taxon>Spermatophyta</taxon>
        <taxon>Magnoliopsida</taxon>
        <taxon>Liliopsida</taxon>
        <taxon>Poales</taxon>
        <taxon>Poaceae</taxon>
        <taxon>PACMAD clade</taxon>
        <taxon>Panicoideae</taxon>
        <taxon>Panicodae</taxon>
        <taxon>Paniceae</taxon>
        <taxon>Melinidinae</taxon>
        <taxon>Urochloa</taxon>
    </lineage>
</organism>
<dbReference type="PANTHER" id="PTHR33377">
    <property type="entry name" value="OS10G0134700 PROTEIN-RELATED"/>
    <property type="match status" value="1"/>
</dbReference>
<gene>
    <name evidence="1" type="ORF">URODEC1_LOCUS114605</name>
</gene>
<name>A0ABC9GDT7_9POAL</name>
<protein>
    <recommendedName>
        <fullName evidence="3">NB-ARC domain-containing protein</fullName>
    </recommendedName>
</protein>
<evidence type="ECO:0000313" key="1">
    <source>
        <dbReference type="EMBL" id="CAL5091876.1"/>
    </source>
</evidence>
<evidence type="ECO:0000313" key="2">
    <source>
        <dbReference type="Proteomes" id="UP001497457"/>
    </source>
</evidence>
<dbReference type="SUPFAM" id="SSF52540">
    <property type="entry name" value="P-loop containing nucleoside triphosphate hydrolases"/>
    <property type="match status" value="1"/>
</dbReference>
<dbReference type="AlphaFoldDB" id="A0ABC9GDT7"/>
<reference evidence="1" key="1">
    <citation type="submission" date="2024-10" db="EMBL/GenBank/DDBJ databases">
        <authorList>
            <person name="Ryan C."/>
        </authorList>
    </citation>
    <scope>NUCLEOTIDE SEQUENCE [LARGE SCALE GENOMIC DNA]</scope>
</reference>
<dbReference type="InterPro" id="IPR027417">
    <property type="entry name" value="P-loop_NTPase"/>
</dbReference>